<protein>
    <submittedName>
        <fullName evidence="2">Uncharacterized protein</fullName>
    </submittedName>
</protein>
<reference evidence="2" key="1">
    <citation type="submission" date="2020-12" db="EMBL/GenBank/DDBJ databases">
        <authorList>
            <person name="Iha C."/>
        </authorList>
    </citation>
    <scope>NUCLEOTIDE SEQUENCE</scope>
</reference>
<proteinExistence type="predicted"/>
<sequence length="182" mass="21138">MLVDPLGRHFQKRVWPHCLAWVRFKKWRPASVDPADHSRYDAYLKRWRRKNARRELEETLRREDDREAGKHAQGGGSMEFFHDSFVEDDESDQRLGTFQRHRQSAKQSQMRWAGPKAPSAEDCFLNKRANLSCLELVLLSNGFCETFFFHSAEIGAGIRVQRECNTDRVADRLAAGGQSVEE</sequence>
<gene>
    <name evidence="2" type="ORF">OSTQU699_LOCUS7716</name>
</gene>
<evidence type="ECO:0000313" key="3">
    <source>
        <dbReference type="Proteomes" id="UP000708148"/>
    </source>
</evidence>
<evidence type="ECO:0000256" key="1">
    <source>
        <dbReference type="SAM" id="MobiDB-lite"/>
    </source>
</evidence>
<dbReference type="AlphaFoldDB" id="A0A8S1J5E1"/>
<feature type="region of interest" description="Disordered" evidence="1">
    <location>
        <begin position="58"/>
        <end position="78"/>
    </location>
</feature>
<accession>A0A8S1J5E1</accession>
<comment type="caution">
    <text evidence="2">The sequence shown here is derived from an EMBL/GenBank/DDBJ whole genome shotgun (WGS) entry which is preliminary data.</text>
</comment>
<evidence type="ECO:0000313" key="2">
    <source>
        <dbReference type="EMBL" id="CAD7702359.1"/>
    </source>
</evidence>
<feature type="compositionally biased region" description="Basic and acidic residues" evidence="1">
    <location>
        <begin position="58"/>
        <end position="70"/>
    </location>
</feature>
<dbReference type="EMBL" id="CAJHUC010001798">
    <property type="protein sequence ID" value="CAD7702359.1"/>
    <property type="molecule type" value="Genomic_DNA"/>
</dbReference>
<keyword evidence="3" id="KW-1185">Reference proteome</keyword>
<dbReference type="Proteomes" id="UP000708148">
    <property type="component" value="Unassembled WGS sequence"/>
</dbReference>
<name>A0A8S1J5E1_9CHLO</name>
<organism evidence="2 3">
    <name type="scientific">Ostreobium quekettii</name>
    <dbReference type="NCBI Taxonomy" id="121088"/>
    <lineage>
        <taxon>Eukaryota</taxon>
        <taxon>Viridiplantae</taxon>
        <taxon>Chlorophyta</taxon>
        <taxon>core chlorophytes</taxon>
        <taxon>Ulvophyceae</taxon>
        <taxon>TCBD clade</taxon>
        <taxon>Bryopsidales</taxon>
        <taxon>Ostreobineae</taxon>
        <taxon>Ostreobiaceae</taxon>
        <taxon>Ostreobium</taxon>
    </lineage>
</organism>